<keyword evidence="11" id="KW-0732">Signal</keyword>
<name>A0A933E9W5_UNCTE</name>
<evidence type="ECO:0000256" key="2">
    <source>
        <dbReference type="ARBA" id="ARBA00022448"/>
    </source>
</evidence>
<feature type="domain" description="MotA/TolQ/ExbB proton channel" evidence="12">
    <location>
        <begin position="108"/>
        <end position="226"/>
    </location>
</feature>
<evidence type="ECO:0000256" key="7">
    <source>
        <dbReference type="ARBA" id="ARBA00023136"/>
    </source>
</evidence>
<evidence type="ECO:0000313" key="14">
    <source>
        <dbReference type="Proteomes" id="UP000752292"/>
    </source>
</evidence>
<feature type="chain" id="PRO_5038126156" evidence="11">
    <location>
        <begin position="25"/>
        <end position="268"/>
    </location>
</feature>
<protein>
    <submittedName>
        <fullName evidence="13">MotA/TolQ/ExbB proton channel family protein</fullName>
    </submittedName>
</protein>
<dbReference type="Proteomes" id="UP000752292">
    <property type="component" value="Unassembled WGS sequence"/>
</dbReference>
<feature type="signal peptide" evidence="11">
    <location>
        <begin position="1"/>
        <end position="24"/>
    </location>
</feature>
<keyword evidence="3" id="KW-1003">Cell membrane</keyword>
<comment type="caution">
    <text evidence="13">The sequence shown here is derived from an EMBL/GenBank/DDBJ whole genome shotgun (WGS) entry which is preliminary data.</text>
</comment>
<evidence type="ECO:0000256" key="1">
    <source>
        <dbReference type="ARBA" id="ARBA00004651"/>
    </source>
</evidence>
<proteinExistence type="inferred from homology"/>
<organism evidence="13 14">
    <name type="scientific">Tectimicrobiota bacterium</name>
    <dbReference type="NCBI Taxonomy" id="2528274"/>
    <lineage>
        <taxon>Bacteria</taxon>
        <taxon>Pseudomonadati</taxon>
        <taxon>Nitrospinota/Tectimicrobiota group</taxon>
        <taxon>Candidatus Tectimicrobiota</taxon>
    </lineage>
</organism>
<dbReference type="PANTHER" id="PTHR30625:SF15">
    <property type="entry name" value="BIOPOLYMER TRANSPORT PROTEIN EXBB"/>
    <property type="match status" value="1"/>
</dbReference>
<evidence type="ECO:0000256" key="8">
    <source>
        <dbReference type="RuleBase" id="RU004057"/>
    </source>
</evidence>
<evidence type="ECO:0000256" key="10">
    <source>
        <dbReference type="SAM" id="Phobius"/>
    </source>
</evidence>
<evidence type="ECO:0000256" key="3">
    <source>
        <dbReference type="ARBA" id="ARBA00022475"/>
    </source>
</evidence>
<sequence length="268" mass="28391">MRAWNAGAWLGGVGVILAAGAAWAAPADGGGSLLDFTPVAWDFIKKGGITMIPIGLCSIVGLAVVFERLFAFRREKVVPGEVVHASERYWRRGDFEAALRVYERFDVPLARILRAGLQRRHLGIDEMERAMVGSGQHESTVLGRNLRAIGVIDNLDPMLGFYGTVTGMLSAFEAIGRAGTVTPTLVAAGISEALITTVAGLAVGIPALAGYHYLRSRADRYLFEMENIALDLLDALVIAEAPGRSPARPPARAAGESRAPAPGAGEDA</sequence>
<keyword evidence="5 8" id="KW-0653">Protein transport</keyword>
<dbReference type="Pfam" id="PF01618">
    <property type="entry name" value="MotA_ExbB"/>
    <property type="match status" value="1"/>
</dbReference>
<evidence type="ECO:0000259" key="12">
    <source>
        <dbReference type="Pfam" id="PF01618"/>
    </source>
</evidence>
<evidence type="ECO:0000256" key="5">
    <source>
        <dbReference type="ARBA" id="ARBA00022927"/>
    </source>
</evidence>
<comment type="similarity">
    <text evidence="8">Belongs to the exbB/tolQ family.</text>
</comment>
<dbReference type="InterPro" id="IPR002898">
    <property type="entry name" value="MotA_ExbB_proton_chnl"/>
</dbReference>
<evidence type="ECO:0000256" key="11">
    <source>
        <dbReference type="SAM" id="SignalP"/>
    </source>
</evidence>
<evidence type="ECO:0000256" key="9">
    <source>
        <dbReference type="SAM" id="MobiDB-lite"/>
    </source>
</evidence>
<keyword evidence="7 10" id="KW-0472">Membrane</keyword>
<feature type="transmembrane region" description="Helical" evidence="10">
    <location>
        <begin position="48"/>
        <end position="66"/>
    </location>
</feature>
<dbReference type="PANTHER" id="PTHR30625">
    <property type="entry name" value="PROTEIN TOLQ"/>
    <property type="match status" value="1"/>
</dbReference>
<dbReference type="GO" id="GO:0017038">
    <property type="term" value="P:protein import"/>
    <property type="evidence" value="ECO:0007669"/>
    <property type="project" value="TreeGrafter"/>
</dbReference>
<dbReference type="EMBL" id="JACQRX010000378">
    <property type="protein sequence ID" value="MBI4252518.1"/>
    <property type="molecule type" value="Genomic_DNA"/>
</dbReference>
<evidence type="ECO:0000256" key="4">
    <source>
        <dbReference type="ARBA" id="ARBA00022692"/>
    </source>
</evidence>
<keyword evidence="2 8" id="KW-0813">Transport</keyword>
<gene>
    <name evidence="13" type="ORF">HY618_08670</name>
</gene>
<keyword evidence="6 10" id="KW-1133">Transmembrane helix</keyword>
<reference evidence="13" key="1">
    <citation type="submission" date="2020-07" db="EMBL/GenBank/DDBJ databases">
        <title>Huge and variable diversity of episymbiotic CPR bacteria and DPANN archaea in groundwater ecosystems.</title>
        <authorList>
            <person name="He C.Y."/>
            <person name="Keren R."/>
            <person name="Whittaker M."/>
            <person name="Farag I.F."/>
            <person name="Doudna J."/>
            <person name="Cate J.H.D."/>
            <person name="Banfield J.F."/>
        </authorList>
    </citation>
    <scope>NUCLEOTIDE SEQUENCE</scope>
    <source>
        <strain evidence="13">NC_groundwater_1370_Ag_S-0.2um_69_93</strain>
    </source>
</reference>
<accession>A0A933E9W5</accession>
<feature type="region of interest" description="Disordered" evidence="9">
    <location>
        <begin position="243"/>
        <end position="268"/>
    </location>
</feature>
<dbReference type="AlphaFoldDB" id="A0A933E9W5"/>
<evidence type="ECO:0000256" key="6">
    <source>
        <dbReference type="ARBA" id="ARBA00022989"/>
    </source>
</evidence>
<dbReference type="InterPro" id="IPR050790">
    <property type="entry name" value="ExbB/TolQ_transport"/>
</dbReference>
<comment type="subcellular location">
    <subcellularLocation>
        <location evidence="1">Cell membrane</location>
        <topology evidence="1">Multi-pass membrane protein</topology>
    </subcellularLocation>
    <subcellularLocation>
        <location evidence="8">Membrane</location>
        <topology evidence="8">Multi-pass membrane protein</topology>
    </subcellularLocation>
</comment>
<keyword evidence="4 10" id="KW-0812">Transmembrane</keyword>
<evidence type="ECO:0000313" key="13">
    <source>
        <dbReference type="EMBL" id="MBI4252518.1"/>
    </source>
</evidence>
<dbReference type="GO" id="GO:0005886">
    <property type="term" value="C:plasma membrane"/>
    <property type="evidence" value="ECO:0007669"/>
    <property type="project" value="UniProtKB-SubCell"/>
</dbReference>